<evidence type="ECO:0000313" key="1">
    <source>
        <dbReference type="EMBL" id="DAG03570.1"/>
    </source>
</evidence>
<organism evidence="1">
    <name type="scientific">Siphoviridae sp. ctVOP12</name>
    <dbReference type="NCBI Taxonomy" id="2825531"/>
    <lineage>
        <taxon>Viruses</taxon>
        <taxon>Duplodnaviria</taxon>
        <taxon>Heunggongvirae</taxon>
        <taxon>Uroviricota</taxon>
        <taxon>Caudoviricetes</taxon>
    </lineage>
</organism>
<protein>
    <submittedName>
        <fullName evidence="1">Uncharacterized protein</fullName>
    </submittedName>
</protein>
<reference evidence="1" key="1">
    <citation type="journal article" date="2021" name="Proc. Natl. Acad. Sci. U.S.A.">
        <title>A Catalog of Tens of Thousands of Viruses from Human Metagenomes Reveals Hidden Associations with Chronic Diseases.</title>
        <authorList>
            <person name="Tisza M.J."/>
            <person name="Buck C.B."/>
        </authorList>
    </citation>
    <scope>NUCLEOTIDE SEQUENCE</scope>
    <source>
        <strain evidence="1">CtVOP12</strain>
    </source>
</reference>
<sequence>MKKYKIYFRINEYLMINNYEEIKGDLDSRVIAGKDEDDAISKLRKSLERYMKGTETRTYDLEIGSVEER</sequence>
<proteinExistence type="predicted"/>
<dbReference type="EMBL" id="BK016231">
    <property type="protein sequence ID" value="DAG03570.1"/>
    <property type="molecule type" value="Genomic_DNA"/>
</dbReference>
<accession>A0A8S5V9X0</accession>
<name>A0A8S5V9X0_9CAUD</name>